<dbReference type="RefSeq" id="XP_009690030.1">
    <property type="nucleotide sequence ID" value="XM_009691735.1"/>
</dbReference>
<sequence length="90" mass="10296">MTGLRNVKDKTTLFPYIAVSFNSIVVLQEDVKVSHRILVELKNPVSQFIQIHRVKRGDLNHFVKCKNKSIVTCAVIKLITKIRSFRGVCD</sequence>
<reference evidence="1 3" key="1">
    <citation type="journal article" date="2012" name="MBio">
        <title>Comparative genome analysis of three eukaryotic parasites with differing abilities to transform leukocytes reveals key mediators of Theileria-induced leukocyte transformation.</title>
        <authorList>
            <person name="Hayashida K."/>
            <person name="Hara Y."/>
            <person name="Abe T."/>
            <person name="Yamasaki C."/>
            <person name="Toyoda A."/>
            <person name="Kosuge T."/>
            <person name="Suzuki Y."/>
            <person name="Sato Y."/>
            <person name="Kawashima S."/>
            <person name="Katayama T."/>
            <person name="Wakaguri H."/>
            <person name="Inoue N."/>
            <person name="Homma K."/>
            <person name="Tada-Umezaki M."/>
            <person name="Yagi Y."/>
            <person name="Fujii Y."/>
            <person name="Habara T."/>
            <person name="Kanehisa M."/>
            <person name="Watanabe H."/>
            <person name="Ito K."/>
            <person name="Gojobori T."/>
            <person name="Sugawara H."/>
            <person name="Imanishi T."/>
            <person name="Weir W."/>
            <person name="Gardner M."/>
            <person name="Pain A."/>
            <person name="Shiels B."/>
            <person name="Hattori M."/>
            <person name="Nene V."/>
            <person name="Sugimoto C."/>
        </authorList>
    </citation>
    <scope>NUCLEOTIDE SEQUENCE [LARGE SCALE GENOMIC DNA]</scope>
    <source>
        <strain evidence="1 3">Shintoku</strain>
    </source>
</reference>
<protein>
    <submittedName>
        <fullName evidence="1">Uncharacterized protein</fullName>
    </submittedName>
</protein>
<proteinExistence type="predicted"/>
<dbReference type="RefSeq" id="XP_009691931.1">
    <property type="nucleotide sequence ID" value="XM_009693636.1"/>
</dbReference>
<dbReference type="EMBL" id="AP011949">
    <property type="protein sequence ID" value="BAM41630.1"/>
    <property type="molecule type" value="Genomic_DNA"/>
</dbReference>
<dbReference type="VEuPathDB" id="PiroplasmaDB:TOT_040000011"/>
<dbReference type="Proteomes" id="UP000003786">
    <property type="component" value="Chromosome 4"/>
</dbReference>
<dbReference type="GeneID" id="20714191"/>
<name>J4DNX7_THEOR</name>
<dbReference type="KEGG" id="tot:TOT_020000002"/>
<gene>
    <name evidence="1" type="ORF">TOT_020000002</name>
    <name evidence="2" type="ORF">TOT_040000011</name>
</gene>
<accession>J4DNX7</accession>
<dbReference type="AlphaFoldDB" id="J4DNX7"/>
<evidence type="ECO:0000313" key="2">
    <source>
        <dbReference type="EMBL" id="BAM41630.1"/>
    </source>
</evidence>
<dbReference type="Proteomes" id="UP000003786">
    <property type="component" value="Chromosome 2"/>
</dbReference>
<keyword evidence="3" id="KW-1185">Reference proteome</keyword>
<dbReference type="VEuPathDB" id="PiroplasmaDB:TOT_020000002"/>
<evidence type="ECO:0000313" key="3">
    <source>
        <dbReference type="Proteomes" id="UP000003786"/>
    </source>
</evidence>
<dbReference type="KEGG" id="tot:TOT_040000011"/>
<dbReference type="EMBL" id="AP011947">
    <property type="protein sequence ID" value="BAM39729.1"/>
    <property type="molecule type" value="Genomic_DNA"/>
</dbReference>
<dbReference type="GeneID" id="20716116"/>
<evidence type="ECO:0000313" key="1">
    <source>
        <dbReference type="EMBL" id="BAM39729.1"/>
    </source>
</evidence>
<organism evidence="1 3">
    <name type="scientific">Theileria orientalis strain Shintoku</name>
    <dbReference type="NCBI Taxonomy" id="869250"/>
    <lineage>
        <taxon>Eukaryota</taxon>
        <taxon>Sar</taxon>
        <taxon>Alveolata</taxon>
        <taxon>Apicomplexa</taxon>
        <taxon>Aconoidasida</taxon>
        <taxon>Piroplasmida</taxon>
        <taxon>Theileriidae</taxon>
        <taxon>Theileria</taxon>
    </lineage>
</organism>